<protein>
    <recommendedName>
        <fullName evidence="2">Protein DPCD</fullName>
    </recommendedName>
</protein>
<name>A0ABQ7G3L0_DUNSA</name>
<dbReference type="PANTHER" id="PTHR31921:SF1">
    <property type="entry name" value="PROTEIN DPCD"/>
    <property type="match status" value="1"/>
</dbReference>
<gene>
    <name evidence="4" type="ORF">DUNSADRAFT_16421</name>
</gene>
<comment type="similarity">
    <text evidence="1">Belongs to the DPCD family.</text>
</comment>
<dbReference type="InterPro" id="IPR026224">
    <property type="entry name" value="DPCD"/>
</dbReference>
<sequence>MFRKGGSTTAIASQGRKKAHTTFPNGAELVEEYDQRTGLLLVRKRREKSTLGKESPWEYLVGEAPSRWNAEQGLIKESSQNPIFVRQDVPGAFQWRIRNLPYPSDAFSVSVDPSDNKIVVRTSNKKYYKRWNIPEMELLKLPLSEDALTFTHANNTLIVNYSKPREVLQAEAEEAEELRKLRVQEEGDADCRQQ</sequence>
<comment type="caution">
    <text evidence="4">The sequence shown here is derived from an EMBL/GenBank/DDBJ whole genome shotgun (WGS) entry which is preliminary data.</text>
</comment>
<dbReference type="PANTHER" id="PTHR31921">
    <property type="entry name" value="PROTEIN DPCD"/>
    <property type="match status" value="1"/>
</dbReference>
<feature type="compositionally biased region" description="Polar residues" evidence="3">
    <location>
        <begin position="1"/>
        <end position="12"/>
    </location>
</feature>
<dbReference type="EMBL" id="MU070192">
    <property type="protein sequence ID" value="KAF5829199.1"/>
    <property type="molecule type" value="Genomic_DNA"/>
</dbReference>
<dbReference type="PRINTS" id="PR02065">
    <property type="entry name" value="PROTEINDPCD"/>
</dbReference>
<evidence type="ECO:0000313" key="4">
    <source>
        <dbReference type="EMBL" id="KAF5829199.1"/>
    </source>
</evidence>
<feature type="region of interest" description="Disordered" evidence="3">
    <location>
        <begin position="1"/>
        <end position="23"/>
    </location>
</feature>
<keyword evidence="5" id="KW-1185">Reference proteome</keyword>
<proteinExistence type="inferred from homology"/>
<organism evidence="4 5">
    <name type="scientific">Dunaliella salina</name>
    <name type="common">Green alga</name>
    <name type="synonym">Protococcus salinus</name>
    <dbReference type="NCBI Taxonomy" id="3046"/>
    <lineage>
        <taxon>Eukaryota</taxon>
        <taxon>Viridiplantae</taxon>
        <taxon>Chlorophyta</taxon>
        <taxon>core chlorophytes</taxon>
        <taxon>Chlorophyceae</taxon>
        <taxon>CS clade</taxon>
        <taxon>Chlamydomonadales</taxon>
        <taxon>Dunaliellaceae</taxon>
        <taxon>Dunaliella</taxon>
    </lineage>
</organism>
<evidence type="ECO:0000256" key="1">
    <source>
        <dbReference type="ARBA" id="ARBA00010597"/>
    </source>
</evidence>
<evidence type="ECO:0000256" key="2">
    <source>
        <dbReference type="ARBA" id="ARBA00020330"/>
    </source>
</evidence>
<accession>A0ABQ7G3L0</accession>
<reference evidence="4" key="1">
    <citation type="submission" date="2017-08" db="EMBL/GenBank/DDBJ databases">
        <authorList>
            <person name="Polle J.E."/>
            <person name="Barry K."/>
            <person name="Cushman J."/>
            <person name="Schmutz J."/>
            <person name="Tran D."/>
            <person name="Hathwaick L.T."/>
            <person name="Yim W.C."/>
            <person name="Jenkins J."/>
            <person name="Mckie-Krisberg Z.M."/>
            <person name="Prochnik S."/>
            <person name="Lindquist E."/>
            <person name="Dockter R.B."/>
            <person name="Adam C."/>
            <person name="Molina H."/>
            <person name="Bunkerborg J."/>
            <person name="Jin E."/>
            <person name="Buchheim M."/>
            <person name="Magnuson J."/>
        </authorList>
    </citation>
    <scope>NUCLEOTIDE SEQUENCE</scope>
    <source>
        <strain evidence="4">CCAP 19/18</strain>
    </source>
</reference>
<evidence type="ECO:0000256" key="3">
    <source>
        <dbReference type="SAM" id="MobiDB-lite"/>
    </source>
</evidence>
<dbReference type="Pfam" id="PF14913">
    <property type="entry name" value="DPCD"/>
    <property type="match status" value="1"/>
</dbReference>
<dbReference type="Proteomes" id="UP000815325">
    <property type="component" value="Unassembled WGS sequence"/>
</dbReference>
<evidence type="ECO:0000313" key="5">
    <source>
        <dbReference type="Proteomes" id="UP000815325"/>
    </source>
</evidence>